<name>A0A7X3FKT8_9BACL</name>
<dbReference type="InterPro" id="IPR036492">
    <property type="entry name" value="YojF_sf"/>
</dbReference>
<dbReference type="OrthoDB" id="2352913at2"/>
<dbReference type="Pfam" id="PF08830">
    <property type="entry name" value="DUF1806"/>
    <property type="match status" value="1"/>
</dbReference>
<gene>
    <name evidence="1" type="ORF">EDM21_16950</name>
</gene>
<evidence type="ECO:0000313" key="2">
    <source>
        <dbReference type="Proteomes" id="UP000490800"/>
    </source>
</evidence>
<sequence length="115" mass="12982">MQLIDQAGVQHILDRLKGQDLYIHLEMTNGAYAAHMDKSRHTASTFIKNAEIRYNEGSIAGKGPYRVGLKLEQGGWVYSEGLTHWEDSETERLVMAGHDKEGRLVVALQLSREPF</sequence>
<dbReference type="InterPro" id="IPR014934">
    <property type="entry name" value="DUF1806"/>
</dbReference>
<protein>
    <submittedName>
        <fullName evidence="1">DUF1806 family protein</fullName>
    </submittedName>
</protein>
<proteinExistence type="predicted"/>
<dbReference type="RefSeq" id="WP_157337347.1">
    <property type="nucleotide sequence ID" value="NZ_RHLK01000010.1"/>
</dbReference>
<dbReference type="SUPFAM" id="SSF89442">
    <property type="entry name" value="Hypothetical protein YojF"/>
    <property type="match status" value="1"/>
</dbReference>
<evidence type="ECO:0000313" key="1">
    <source>
        <dbReference type="EMBL" id="MVP01187.1"/>
    </source>
</evidence>
<organism evidence="1 2">
    <name type="scientific">Paenibacillus lutrae</name>
    <dbReference type="NCBI Taxonomy" id="2078573"/>
    <lineage>
        <taxon>Bacteria</taxon>
        <taxon>Bacillati</taxon>
        <taxon>Bacillota</taxon>
        <taxon>Bacilli</taxon>
        <taxon>Bacillales</taxon>
        <taxon>Paenibacillaceae</taxon>
        <taxon>Paenibacillus</taxon>
    </lineage>
</organism>
<keyword evidence="2" id="KW-1185">Reference proteome</keyword>
<dbReference type="Gene3D" id="2.70.180.10">
    <property type="entry name" value="Hypothetical protein YojF"/>
    <property type="match status" value="1"/>
</dbReference>
<accession>A0A7X3FKT8</accession>
<dbReference type="AlphaFoldDB" id="A0A7X3FKT8"/>
<dbReference type="Proteomes" id="UP000490800">
    <property type="component" value="Unassembled WGS sequence"/>
</dbReference>
<comment type="caution">
    <text evidence="1">The sequence shown here is derived from an EMBL/GenBank/DDBJ whole genome shotgun (WGS) entry which is preliminary data.</text>
</comment>
<dbReference type="EMBL" id="RHLK01000010">
    <property type="protein sequence ID" value="MVP01187.1"/>
    <property type="molecule type" value="Genomic_DNA"/>
</dbReference>
<reference evidence="1 2" key="1">
    <citation type="journal article" date="2019" name="Microorganisms">
        <title>Paenibacillus lutrae sp. nov., A Chitinolytic Species Isolated from A River Otter in Castril Natural Park, Granada, Spain.</title>
        <authorList>
            <person name="Rodriguez M."/>
            <person name="Reina J.C."/>
            <person name="Bejar V."/>
            <person name="Llamas I."/>
        </authorList>
    </citation>
    <scope>NUCLEOTIDE SEQUENCE [LARGE SCALE GENOMIC DNA]</scope>
    <source>
        <strain evidence="1 2">N10</strain>
    </source>
</reference>